<gene>
    <name evidence="1" type="ORF">pdam_00023736</name>
</gene>
<dbReference type="Proteomes" id="UP000275408">
    <property type="component" value="Unassembled WGS sequence"/>
</dbReference>
<name>A0A3M6U1J5_POCDA</name>
<keyword evidence="2" id="KW-1185">Reference proteome</keyword>
<dbReference type="OrthoDB" id="5971633at2759"/>
<feature type="non-terminal residue" evidence="1">
    <location>
        <position position="1"/>
    </location>
</feature>
<proteinExistence type="predicted"/>
<dbReference type="AlphaFoldDB" id="A0A3M6U1J5"/>
<organism evidence="1 2">
    <name type="scientific">Pocillopora damicornis</name>
    <name type="common">Cauliflower coral</name>
    <name type="synonym">Millepora damicornis</name>
    <dbReference type="NCBI Taxonomy" id="46731"/>
    <lineage>
        <taxon>Eukaryota</taxon>
        <taxon>Metazoa</taxon>
        <taxon>Cnidaria</taxon>
        <taxon>Anthozoa</taxon>
        <taxon>Hexacorallia</taxon>
        <taxon>Scleractinia</taxon>
        <taxon>Astrocoeniina</taxon>
        <taxon>Pocilloporidae</taxon>
        <taxon>Pocillopora</taxon>
    </lineage>
</organism>
<comment type="caution">
    <text evidence="1">The sequence shown here is derived from an EMBL/GenBank/DDBJ whole genome shotgun (WGS) entry which is preliminary data.</text>
</comment>
<evidence type="ECO:0000313" key="1">
    <source>
        <dbReference type="EMBL" id="RMX47368.1"/>
    </source>
</evidence>
<dbReference type="EMBL" id="RCHS01002431">
    <property type="protein sequence ID" value="RMX47368.1"/>
    <property type="molecule type" value="Genomic_DNA"/>
</dbReference>
<evidence type="ECO:0000313" key="2">
    <source>
        <dbReference type="Proteomes" id="UP000275408"/>
    </source>
</evidence>
<accession>A0A3M6U1J5</accession>
<sequence>FSSFVLKDIDKIQMDLNYGEGVFKGIKDALPEAKISSTKGIYQDIGPLRLPIFLVSFTSGEIKNERISFKTKLGESINLRLNCRENLLLSPYPVKLEVRDVKGDCDVGDVALIKMGGLESSLRNPTHHAVCEGLIIRYKPKVISVDEEPVKIRDVNGELHQLVSGSVKFDSGNDVATAISKELVNDLRLEPNPRKKRNVTLAGGLKMSCGLIEISIVVRGREFCVKALVGAVGPDTDLLVGMDVIQRLAEEKFTLGTP</sequence>
<protein>
    <submittedName>
        <fullName evidence="1">Uncharacterized protein</fullName>
    </submittedName>
</protein>
<reference evidence="1 2" key="1">
    <citation type="journal article" date="2018" name="Sci. Rep.">
        <title>Comparative analysis of the Pocillopora damicornis genome highlights role of immune system in coral evolution.</title>
        <authorList>
            <person name="Cunning R."/>
            <person name="Bay R.A."/>
            <person name="Gillette P."/>
            <person name="Baker A.C."/>
            <person name="Traylor-Knowles N."/>
        </authorList>
    </citation>
    <scope>NUCLEOTIDE SEQUENCE [LARGE SCALE GENOMIC DNA]</scope>
    <source>
        <strain evidence="1">RSMAS</strain>
        <tissue evidence="1">Whole animal</tissue>
    </source>
</reference>